<keyword evidence="2" id="KW-1185">Reference proteome</keyword>
<dbReference type="Proteomes" id="UP001451303">
    <property type="component" value="Unassembled WGS sequence"/>
</dbReference>
<sequence length="169" mass="18645">MTLSLSMRGCTGRISPTVGAAVGQLQQRFSVTGHHKRVVQVGSGLTGTLLLVGTDSAARRSHALNDDLDFPEEADSERLLETRAIDLEGGNIIRRRIAYKRLENELAPSSEMPLHSSPISLPRVGGCLYRLGQFHVAKIDIKDFDATDSKLWAEAHAIRTLKRVLENFR</sequence>
<dbReference type="EMBL" id="JAVLET010000007">
    <property type="protein sequence ID" value="KAL0468561.1"/>
    <property type="molecule type" value="Genomic_DNA"/>
</dbReference>
<protein>
    <submittedName>
        <fullName evidence="1">Uncharacterized protein</fullName>
    </submittedName>
</protein>
<evidence type="ECO:0000313" key="2">
    <source>
        <dbReference type="Proteomes" id="UP001451303"/>
    </source>
</evidence>
<gene>
    <name evidence="1" type="ORF">QR685DRAFT_573824</name>
</gene>
<organism evidence="1 2">
    <name type="scientific">Neurospora intermedia</name>
    <dbReference type="NCBI Taxonomy" id="5142"/>
    <lineage>
        <taxon>Eukaryota</taxon>
        <taxon>Fungi</taxon>
        <taxon>Dikarya</taxon>
        <taxon>Ascomycota</taxon>
        <taxon>Pezizomycotina</taxon>
        <taxon>Sordariomycetes</taxon>
        <taxon>Sordariomycetidae</taxon>
        <taxon>Sordariales</taxon>
        <taxon>Sordariaceae</taxon>
        <taxon>Neurospora</taxon>
    </lineage>
</organism>
<reference evidence="1 2" key="1">
    <citation type="submission" date="2023-09" db="EMBL/GenBank/DDBJ databases">
        <title>Multi-omics analysis of a traditional fermented food reveals byproduct-associated fungal strains for waste-to-food upcycling.</title>
        <authorList>
            <consortium name="Lawrence Berkeley National Laboratory"/>
            <person name="Rekdal V.M."/>
            <person name="Villalobos-Escobedo J.M."/>
            <person name="Rodriguez-Valeron N."/>
            <person name="Garcia M.O."/>
            <person name="Vasquez D.P."/>
            <person name="Damayanti I."/>
            <person name="Sorensen P.M."/>
            <person name="Baidoo E.E."/>
            <person name="De Carvalho A.C."/>
            <person name="Riley R."/>
            <person name="Lipzen A."/>
            <person name="He G."/>
            <person name="Yan M."/>
            <person name="Haridas S."/>
            <person name="Daum C."/>
            <person name="Yoshinaga Y."/>
            <person name="Ng V."/>
            <person name="Grigoriev I.V."/>
            <person name="Munk R."/>
            <person name="Nuraida L."/>
            <person name="Wijaya C.H."/>
            <person name="Morales P.-C."/>
            <person name="Keasling J.D."/>
        </authorList>
    </citation>
    <scope>NUCLEOTIDE SEQUENCE [LARGE SCALE GENOMIC DNA]</scope>
    <source>
        <strain evidence="1 2">FGSC 2613</strain>
    </source>
</reference>
<name>A0ABR3D9X9_NEUIN</name>
<proteinExistence type="predicted"/>
<accession>A0ABR3D9X9</accession>
<comment type="caution">
    <text evidence="1">The sequence shown here is derived from an EMBL/GenBank/DDBJ whole genome shotgun (WGS) entry which is preliminary data.</text>
</comment>
<evidence type="ECO:0000313" key="1">
    <source>
        <dbReference type="EMBL" id="KAL0468561.1"/>
    </source>
</evidence>